<dbReference type="EMBL" id="JAUIZM010000006">
    <property type="protein sequence ID" value="KAK1380589.1"/>
    <property type="molecule type" value="Genomic_DNA"/>
</dbReference>
<gene>
    <name evidence="1" type="ORF">POM88_027333</name>
</gene>
<reference evidence="1" key="2">
    <citation type="submission" date="2023-05" db="EMBL/GenBank/DDBJ databases">
        <authorList>
            <person name="Schelkunov M.I."/>
        </authorList>
    </citation>
    <scope>NUCLEOTIDE SEQUENCE</scope>
    <source>
        <strain evidence="1">Hsosn_3</strain>
        <tissue evidence="1">Leaf</tissue>
    </source>
</reference>
<comment type="caution">
    <text evidence="1">The sequence shown here is derived from an EMBL/GenBank/DDBJ whole genome shotgun (WGS) entry which is preliminary data.</text>
</comment>
<sequence>MILGWLALGYGSDPISWFQKKIYLPDEKVKLSSGKLVDLILWCLPDTTKRHHQWKGLLGRKHPNSITEPPTNGKCLHPDQNRLCYQFYSSTPHKHGQIVIVVPPPLAYICTGDETERSVG</sequence>
<keyword evidence="2" id="KW-1185">Reference proteome</keyword>
<organism evidence="1 2">
    <name type="scientific">Heracleum sosnowskyi</name>
    <dbReference type="NCBI Taxonomy" id="360622"/>
    <lineage>
        <taxon>Eukaryota</taxon>
        <taxon>Viridiplantae</taxon>
        <taxon>Streptophyta</taxon>
        <taxon>Embryophyta</taxon>
        <taxon>Tracheophyta</taxon>
        <taxon>Spermatophyta</taxon>
        <taxon>Magnoliopsida</taxon>
        <taxon>eudicotyledons</taxon>
        <taxon>Gunneridae</taxon>
        <taxon>Pentapetalae</taxon>
        <taxon>asterids</taxon>
        <taxon>campanulids</taxon>
        <taxon>Apiales</taxon>
        <taxon>Apiaceae</taxon>
        <taxon>Apioideae</taxon>
        <taxon>apioid superclade</taxon>
        <taxon>Tordylieae</taxon>
        <taxon>Tordyliinae</taxon>
        <taxon>Heracleum</taxon>
    </lineage>
</organism>
<name>A0AAD8I7K8_9APIA</name>
<dbReference type="Gene3D" id="3.90.120.10">
    <property type="entry name" value="DNA Methylase, subunit A, domain 2"/>
    <property type="match status" value="1"/>
</dbReference>
<protein>
    <submittedName>
        <fullName evidence="1">Uncharacterized protein</fullName>
    </submittedName>
</protein>
<accession>A0AAD8I7K8</accession>
<reference evidence="1" key="1">
    <citation type="submission" date="2023-02" db="EMBL/GenBank/DDBJ databases">
        <title>Genome of toxic invasive species Heracleum sosnowskyi carries increased number of genes despite the absence of recent whole-genome duplications.</title>
        <authorList>
            <person name="Schelkunov M."/>
            <person name="Shtratnikova V."/>
            <person name="Makarenko M."/>
            <person name="Klepikova A."/>
            <person name="Omelchenko D."/>
            <person name="Novikova G."/>
            <person name="Obukhova E."/>
            <person name="Bogdanov V."/>
            <person name="Penin A."/>
            <person name="Logacheva M."/>
        </authorList>
    </citation>
    <scope>NUCLEOTIDE SEQUENCE</scope>
    <source>
        <strain evidence="1">Hsosn_3</strain>
        <tissue evidence="1">Leaf</tissue>
    </source>
</reference>
<evidence type="ECO:0000313" key="2">
    <source>
        <dbReference type="Proteomes" id="UP001237642"/>
    </source>
</evidence>
<dbReference type="AlphaFoldDB" id="A0AAD8I7K8"/>
<proteinExistence type="predicted"/>
<dbReference type="Proteomes" id="UP001237642">
    <property type="component" value="Unassembled WGS sequence"/>
</dbReference>
<evidence type="ECO:0000313" key="1">
    <source>
        <dbReference type="EMBL" id="KAK1380589.1"/>
    </source>
</evidence>